<feature type="domain" description="HTH LytTR-type" evidence="2">
    <location>
        <begin position="159"/>
        <end position="248"/>
    </location>
</feature>
<dbReference type="SMART" id="SM00850">
    <property type="entry name" value="LytTR"/>
    <property type="match status" value="1"/>
</dbReference>
<dbReference type="EMBL" id="JAQQKW010000003">
    <property type="protein sequence ID" value="MDC7694082.1"/>
    <property type="molecule type" value="Genomic_DNA"/>
</dbReference>
<proteinExistence type="predicted"/>
<feature type="transmembrane region" description="Helical" evidence="1">
    <location>
        <begin position="119"/>
        <end position="139"/>
    </location>
</feature>
<dbReference type="GO" id="GO:0003677">
    <property type="term" value="F:DNA binding"/>
    <property type="evidence" value="ECO:0007669"/>
    <property type="project" value="UniProtKB-KW"/>
</dbReference>
<reference evidence="3 4" key="1">
    <citation type="submission" date="2023-01" db="EMBL/GenBank/DDBJ databases">
        <title>Novel species of the genus Asticcacaulis isolated from rivers.</title>
        <authorList>
            <person name="Lu H."/>
        </authorList>
    </citation>
    <scope>NUCLEOTIDE SEQUENCE [LARGE SCALE GENOMIC DNA]</scope>
    <source>
        <strain evidence="3 4">DXS10W</strain>
    </source>
</reference>
<keyword evidence="1" id="KW-0472">Membrane</keyword>
<dbReference type="Proteomes" id="UP001216595">
    <property type="component" value="Unassembled WGS sequence"/>
</dbReference>
<evidence type="ECO:0000313" key="3">
    <source>
        <dbReference type="EMBL" id="MDC7694082.1"/>
    </source>
</evidence>
<feature type="transmembrane region" description="Helical" evidence="1">
    <location>
        <begin position="82"/>
        <end position="99"/>
    </location>
</feature>
<comment type="caution">
    <text evidence="3">The sequence shown here is derived from an EMBL/GenBank/DDBJ whole genome shotgun (WGS) entry which is preliminary data.</text>
</comment>
<evidence type="ECO:0000256" key="1">
    <source>
        <dbReference type="SAM" id="Phobius"/>
    </source>
</evidence>
<evidence type="ECO:0000259" key="2">
    <source>
        <dbReference type="PROSITE" id="PS50930"/>
    </source>
</evidence>
<dbReference type="PROSITE" id="PS50930">
    <property type="entry name" value="HTH_LYTTR"/>
    <property type="match status" value="1"/>
</dbReference>
<keyword evidence="1" id="KW-1133">Transmembrane helix</keyword>
<dbReference type="Pfam" id="PF04397">
    <property type="entry name" value="LytTR"/>
    <property type="match status" value="1"/>
</dbReference>
<accession>A0ABT5ID23</accession>
<organism evidence="3 4">
    <name type="scientific">Asticcacaulis currens</name>
    <dbReference type="NCBI Taxonomy" id="2984210"/>
    <lineage>
        <taxon>Bacteria</taxon>
        <taxon>Pseudomonadati</taxon>
        <taxon>Pseudomonadota</taxon>
        <taxon>Alphaproteobacteria</taxon>
        <taxon>Caulobacterales</taxon>
        <taxon>Caulobacteraceae</taxon>
        <taxon>Asticcacaulis</taxon>
    </lineage>
</organism>
<dbReference type="RefSeq" id="WP_272740798.1">
    <property type="nucleotide sequence ID" value="NZ_JAQQKW010000003.1"/>
</dbReference>
<protein>
    <submittedName>
        <fullName evidence="3">LytTR family DNA-binding domain-containing protein</fullName>
    </submittedName>
</protein>
<keyword evidence="3" id="KW-0238">DNA-binding</keyword>
<gene>
    <name evidence="3" type="ORF">PQU94_07270</name>
</gene>
<keyword evidence="4" id="KW-1185">Reference proteome</keyword>
<name>A0ABT5ID23_9CAUL</name>
<feature type="transmembrane region" description="Helical" evidence="1">
    <location>
        <begin position="49"/>
        <end position="70"/>
    </location>
</feature>
<keyword evidence="1" id="KW-0812">Transmembrane</keyword>
<evidence type="ECO:0000313" key="4">
    <source>
        <dbReference type="Proteomes" id="UP001216595"/>
    </source>
</evidence>
<feature type="transmembrane region" description="Helical" evidence="1">
    <location>
        <begin position="20"/>
        <end position="37"/>
    </location>
</feature>
<dbReference type="InterPro" id="IPR007492">
    <property type="entry name" value="LytTR_DNA-bd_dom"/>
</dbReference>
<dbReference type="Gene3D" id="2.40.50.1020">
    <property type="entry name" value="LytTr DNA-binding domain"/>
    <property type="match status" value="1"/>
</dbReference>
<sequence length="253" mass="27537">MLPSLSTRLMRLSRNPVAQWAAVATVAGLVLGVLGPFGSYLNTGLDKRIAYWVVSMLVGAALFGGTLWAVRRLVPGGGTKSLSLLAVAFGLVSLFQAFLTRTAAFWLWPELHRFDLSPVLWYGQTLLIGGLMVAVVWALQRSKASRPIPAGSQPPAALPKDVLALQMEDHYVRVHTPTGAQLMLMPLHQAIAKLEIEGLRTHRSWWVARHAVRAIEGTPRAMRLHLSNGLTAPVARSAVVHLRQAGWLAPQAD</sequence>